<name>A0A8J3GFS1_9BACT</name>
<protein>
    <recommendedName>
        <fullName evidence="3">Toxin-antitoxin system YwqK family antitoxin</fullName>
    </recommendedName>
</protein>
<organism evidence="1 2">
    <name type="scientific">Cerasicoccus arenae</name>
    <dbReference type="NCBI Taxonomy" id="424488"/>
    <lineage>
        <taxon>Bacteria</taxon>
        <taxon>Pseudomonadati</taxon>
        <taxon>Verrucomicrobiota</taxon>
        <taxon>Opitutia</taxon>
        <taxon>Puniceicoccales</taxon>
        <taxon>Cerasicoccaceae</taxon>
        <taxon>Cerasicoccus</taxon>
    </lineage>
</organism>
<keyword evidence="2" id="KW-1185">Reference proteome</keyword>
<evidence type="ECO:0008006" key="3">
    <source>
        <dbReference type="Google" id="ProtNLM"/>
    </source>
</evidence>
<dbReference type="Gene3D" id="2.20.110.10">
    <property type="entry name" value="Histone H3 K4-specific methyltransferase SET7/9 N-terminal domain"/>
    <property type="match status" value="1"/>
</dbReference>
<dbReference type="Proteomes" id="UP000642829">
    <property type="component" value="Unassembled WGS sequence"/>
</dbReference>
<dbReference type="SUPFAM" id="SSF82185">
    <property type="entry name" value="Histone H3 K4-specific methyltransferase SET7/9 N-terminal domain"/>
    <property type="match status" value="1"/>
</dbReference>
<evidence type="ECO:0000313" key="2">
    <source>
        <dbReference type="Proteomes" id="UP000642829"/>
    </source>
</evidence>
<dbReference type="AlphaFoldDB" id="A0A8J3GFS1"/>
<gene>
    <name evidence="1" type="ORF">GCM10007047_34170</name>
</gene>
<sequence length="188" mass="20818">MKNRFFIFSLWLVANVALYSNDLDLGDIDLAAAEHVGVLPVTNDVLSKENDIVVNAKTGEPYTGVVYRVGAGGGFIREKVINGIGFGIIERINQSGKVTMRAFQENGTLTGYYRLYDESGQNLVEEGYYADGAKNGLWVFWYPNGNRKAVIEYSKGKKDGISLRYNPAGLLEEKSIFEDGLEVNSDDK</sequence>
<proteinExistence type="predicted"/>
<dbReference type="RefSeq" id="WP_189517601.1">
    <property type="nucleotide sequence ID" value="NZ_BMXG01000042.1"/>
</dbReference>
<accession>A0A8J3GFS1</accession>
<evidence type="ECO:0000313" key="1">
    <source>
        <dbReference type="EMBL" id="GHC14080.1"/>
    </source>
</evidence>
<reference evidence="1" key="2">
    <citation type="submission" date="2020-09" db="EMBL/GenBank/DDBJ databases">
        <authorList>
            <person name="Sun Q."/>
            <person name="Kim S."/>
        </authorList>
    </citation>
    <scope>NUCLEOTIDE SEQUENCE</scope>
    <source>
        <strain evidence="1">KCTC 12870</strain>
    </source>
</reference>
<dbReference type="EMBL" id="BMXG01000042">
    <property type="protein sequence ID" value="GHC14080.1"/>
    <property type="molecule type" value="Genomic_DNA"/>
</dbReference>
<reference evidence="1" key="1">
    <citation type="journal article" date="2014" name="Int. J. Syst. Evol. Microbiol.">
        <title>Complete genome sequence of Corynebacterium casei LMG S-19264T (=DSM 44701T), isolated from a smear-ripened cheese.</title>
        <authorList>
            <consortium name="US DOE Joint Genome Institute (JGI-PGF)"/>
            <person name="Walter F."/>
            <person name="Albersmeier A."/>
            <person name="Kalinowski J."/>
            <person name="Ruckert C."/>
        </authorList>
    </citation>
    <scope>NUCLEOTIDE SEQUENCE</scope>
    <source>
        <strain evidence="1">KCTC 12870</strain>
    </source>
</reference>
<comment type="caution">
    <text evidence="1">The sequence shown here is derived from an EMBL/GenBank/DDBJ whole genome shotgun (WGS) entry which is preliminary data.</text>
</comment>